<evidence type="ECO:0000256" key="3">
    <source>
        <dbReference type="ARBA" id="ARBA00022769"/>
    </source>
</evidence>
<dbReference type="STRING" id="926571.NVIE_011150"/>
<dbReference type="CDD" id="cd10434">
    <property type="entry name" value="GIY-YIG_UvrC_Cho"/>
    <property type="match status" value="1"/>
</dbReference>
<proteinExistence type="predicted"/>
<dbReference type="InterPro" id="IPR047296">
    <property type="entry name" value="GIY-YIG_UvrC_Cho"/>
</dbReference>
<dbReference type="PANTHER" id="PTHR30562:SF1">
    <property type="entry name" value="UVRABC SYSTEM PROTEIN C"/>
    <property type="match status" value="1"/>
</dbReference>
<keyword evidence="3" id="KW-0228">DNA excision</keyword>
<dbReference type="Gene3D" id="3.40.1440.10">
    <property type="entry name" value="GIY-YIG endonuclease"/>
    <property type="match status" value="1"/>
</dbReference>
<dbReference type="SUPFAM" id="SSF82771">
    <property type="entry name" value="GIY-YIG endonuclease"/>
    <property type="match status" value="1"/>
</dbReference>
<dbReference type="Proteomes" id="UP000027093">
    <property type="component" value="Chromosome"/>
</dbReference>
<dbReference type="GO" id="GO:0009380">
    <property type="term" value="C:excinuclease repair complex"/>
    <property type="evidence" value="ECO:0007669"/>
    <property type="project" value="InterPro"/>
</dbReference>
<keyword evidence="4" id="KW-0267">Excision nuclease</keyword>
<dbReference type="InterPro" id="IPR001943">
    <property type="entry name" value="UVR_dom"/>
</dbReference>
<sequence>MTMITTATLREKRIPKNPGVYLMKDAKGQIIYIGKAKDLSKRVTSYFTKRDHNGKTARLVQEIADIEFMVTDNEIEAFLLESNLIKRYRPVFNIELKDNSRYSYLKITDEQFPRLLVARRNRNGEFSGPRGRIYGPFVRGSSKYLTAGLLRKLFKVRVCTRLPKVPCLQYFIKNCDAPCIANVTREKYMEGIDALRQILEGKSSVERFAQEMEVEMKRASDIGDYERAREIRDTLYRLSDLRIRQKMEKANKRPHEEYVGIVRDKKKGVAHVMALKRTHGVISDRRKFEFDIVADNSFSSFLLQYYSSAPAIPQMIFTSEEPEEKGVLLMSLEKLAGHPVKIAAAGNSGERRQLVDLIMKNLSMYVERGYAPAVVELKQALALSVMPETIDCFDVSNLGTDIAVGSSVRFVNGRPHKGGYRKFRIETVSGQNDFAMIAELVRRRYKDAKDLPDLVVIDGGRGQLGAATSALASTGLIVPCIGLAKENEEIHVQGAKEPIVLPRRSAALRMLQHARDEAHRFGLAYNKNLRRLTRP</sequence>
<dbReference type="RefSeq" id="WP_084790644.1">
    <property type="nucleotide sequence ID" value="NZ_CP007536.1"/>
</dbReference>
<feature type="domain" description="UVR" evidence="6">
    <location>
        <begin position="206"/>
        <end position="241"/>
    </location>
</feature>
<dbReference type="GO" id="GO:0006289">
    <property type="term" value="P:nucleotide-excision repair"/>
    <property type="evidence" value="ECO:0007669"/>
    <property type="project" value="InterPro"/>
</dbReference>
<evidence type="ECO:0000256" key="2">
    <source>
        <dbReference type="ARBA" id="ARBA00022763"/>
    </source>
</evidence>
<dbReference type="SUPFAM" id="SSF46600">
    <property type="entry name" value="C-terminal UvrC-binding domain of UvrB"/>
    <property type="match status" value="1"/>
</dbReference>
<evidence type="ECO:0000256" key="5">
    <source>
        <dbReference type="ARBA" id="ARBA00023204"/>
    </source>
</evidence>
<reference evidence="9 10" key="1">
    <citation type="journal article" date="2014" name="Int. J. Syst. Evol. Microbiol.">
        <title>Nitrososphaera viennensis gen. nov., sp. nov., an aerobic and mesophilic, ammonia-oxidizing archaeon from soil and a member of the archaeal phylum Thaumarchaeota.</title>
        <authorList>
            <person name="Stieglmeier M."/>
            <person name="Klingl A."/>
            <person name="Alves R.J."/>
            <person name="Rittmann S.K."/>
            <person name="Melcher M."/>
            <person name="Leisch N."/>
            <person name="Schleper C."/>
        </authorList>
    </citation>
    <scope>NUCLEOTIDE SEQUENCE [LARGE SCALE GENOMIC DNA]</scope>
    <source>
        <strain evidence="9">EN76</strain>
    </source>
</reference>
<evidence type="ECO:0000259" key="7">
    <source>
        <dbReference type="PROSITE" id="PS50164"/>
    </source>
</evidence>
<dbReference type="Pfam" id="PF01541">
    <property type="entry name" value="GIY-YIG"/>
    <property type="match status" value="1"/>
</dbReference>
<dbReference type="InterPro" id="IPR038476">
    <property type="entry name" value="UvrC_RNase_H_dom_sf"/>
</dbReference>
<dbReference type="FunFam" id="3.40.1440.10:FF:000001">
    <property type="entry name" value="UvrABC system protein C"/>
    <property type="match status" value="1"/>
</dbReference>
<dbReference type="InterPro" id="IPR036876">
    <property type="entry name" value="UVR_dom_sf"/>
</dbReference>
<keyword evidence="2" id="KW-0227">DNA damage</keyword>
<evidence type="ECO:0000313" key="9">
    <source>
        <dbReference type="EMBL" id="AIC15345.1"/>
    </source>
</evidence>
<dbReference type="AlphaFoldDB" id="A0A060HJ81"/>
<dbReference type="EMBL" id="CP007536">
    <property type="protein sequence ID" value="AIC15345.1"/>
    <property type="molecule type" value="Genomic_DNA"/>
</dbReference>
<feature type="domain" description="GIY-YIG" evidence="7">
    <location>
        <begin position="16"/>
        <end position="94"/>
    </location>
</feature>
<dbReference type="PROSITE" id="PS50151">
    <property type="entry name" value="UVR"/>
    <property type="match status" value="1"/>
</dbReference>
<dbReference type="KEGG" id="nvn:NVIE_011150"/>
<accession>A0A060HJ81</accession>
<keyword evidence="5" id="KW-0234">DNA repair</keyword>
<dbReference type="Pfam" id="PF22920">
    <property type="entry name" value="UvrC_RNaseH"/>
    <property type="match status" value="1"/>
</dbReference>
<dbReference type="HOGENOM" id="CLU_014841_3_2_2"/>
<name>A0A060HJ81_9ARCH</name>
<evidence type="ECO:0000259" key="6">
    <source>
        <dbReference type="PROSITE" id="PS50151"/>
    </source>
</evidence>
<feature type="domain" description="UvrC family homology region profile" evidence="8">
    <location>
        <begin position="298"/>
        <end position="471"/>
    </location>
</feature>
<dbReference type="InterPro" id="IPR004791">
    <property type="entry name" value="UvrC"/>
</dbReference>
<dbReference type="InterPro" id="IPR001162">
    <property type="entry name" value="UvrC_RNase_H_dom"/>
</dbReference>
<dbReference type="PANTHER" id="PTHR30562">
    <property type="entry name" value="UVRC/OXIDOREDUCTASE"/>
    <property type="match status" value="1"/>
</dbReference>
<gene>
    <name evidence="9" type="primary">uvrC</name>
    <name evidence="9" type="ORF">NVIE_011150</name>
</gene>
<organism evidence="9 10">
    <name type="scientific">Nitrososphaera viennensis EN76</name>
    <dbReference type="NCBI Taxonomy" id="926571"/>
    <lineage>
        <taxon>Archaea</taxon>
        <taxon>Nitrososphaerota</taxon>
        <taxon>Nitrososphaeria</taxon>
        <taxon>Nitrososphaerales</taxon>
        <taxon>Nitrososphaeraceae</taxon>
        <taxon>Nitrososphaera</taxon>
    </lineage>
</organism>
<evidence type="ECO:0000256" key="1">
    <source>
        <dbReference type="ARBA" id="ARBA00022490"/>
    </source>
</evidence>
<dbReference type="InterPro" id="IPR000305">
    <property type="entry name" value="GIY-YIG_endonuc"/>
</dbReference>
<dbReference type="GeneID" id="74946372"/>
<dbReference type="NCBIfam" id="TIGR00194">
    <property type="entry name" value="uvrC"/>
    <property type="match status" value="1"/>
</dbReference>
<dbReference type="InterPro" id="IPR035901">
    <property type="entry name" value="GIY-YIG_endonuc_sf"/>
</dbReference>
<protein>
    <submittedName>
        <fullName evidence="9">Excinuclease ABC, C subunit</fullName>
    </submittedName>
</protein>
<dbReference type="PROSITE" id="PS50165">
    <property type="entry name" value="UVRC"/>
    <property type="match status" value="1"/>
</dbReference>
<dbReference type="Pfam" id="PF08459">
    <property type="entry name" value="UvrC_RNaseH_dom"/>
    <property type="match status" value="1"/>
</dbReference>
<dbReference type="GO" id="GO:0009381">
    <property type="term" value="F:excinuclease ABC activity"/>
    <property type="evidence" value="ECO:0007669"/>
    <property type="project" value="InterPro"/>
</dbReference>
<evidence type="ECO:0000259" key="8">
    <source>
        <dbReference type="PROSITE" id="PS50165"/>
    </source>
</evidence>
<keyword evidence="1" id="KW-0963">Cytoplasm</keyword>
<dbReference type="InterPro" id="IPR050066">
    <property type="entry name" value="UvrABC_protein_C"/>
</dbReference>
<dbReference type="SMART" id="SM00465">
    <property type="entry name" value="GIYc"/>
    <property type="match status" value="1"/>
</dbReference>
<dbReference type="PROSITE" id="PS50164">
    <property type="entry name" value="GIY_YIG"/>
    <property type="match status" value="1"/>
</dbReference>
<dbReference type="Gene3D" id="3.30.420.340">
    <property type="entry name" value="UvrC, RNAse H endonuclease domain"/>
    <property type="match status" value="1"/>
</dbReference>
<evidence type="ECO:0000256" key="4">
    <source>
        <dbReference type="ARBA" id="ARBA00022881"/>
    </source>
</evidence>
<keyword evidence="10" id="KW-1185">Reference proteome</keyword>
<dbReference type="OrthoDB" id="121419at2157"/>
<evidence type="ECO:0000313" key="10">
    <source>
        <dbReference type="Proteomes" id="UP000027093"/>
    </source>
</evidence>